<reference evidence="1 2" key="1">
    <citation type="submission" date="2007-08" db="EMBL/GenBank/DDBJ databases">
        <title>Draft genome sequence of Clostridium leptum (DSM 753).</title>
        <authorList>
            <person name="Sudarsanam P."/>
            <person name="Ley R."/>
            <person name="Guruge J."/>
            <person name="Turnbaugh P.J."/>
            <person name="Mahowald M."/>
            <person name="Liep D."/>
            <person name="Gordon J."/>
        </authorList>
    </citation>
    <scope>NUCLEOTIDE SEQUENCE [LARGE SCALE GENOMIC DNA]</scope>
    <source>
        <strain evidence="1 2">DSM 753</strain>
    </source>
</reference>
<evidence type="ECO:0000313" key="1">
    <source>
        <dbReference type="EMBL" id="EDO59898.1"/>
    </source>
</evidence>
<dbReference type="Proteomes" id="UP000003490">
    <property type="component" value="Unassembled WGS sequence"/>
</dbReference>
<gene>
    <name evidence="1" type="ORF">CLOLEP_03949</name>
</gene>
<dbReference type="HOGENOM" id="CLU_3198128_0_0_9"/>
<proteinExistence type="predicted"/>
<organism evidence="1 2">
    <name type="scientific">[Clostridium] leptum DSM 753</name>
    <dbReference type="NCBI Taxonomy" id="428125"/>
    <lineage>
        <taxon>Bacteria</taxon>
        <taxon>Bacillati</taxon>
        <taxon>Bacillota</taxon>
        <taxon>Clostridia</taxon>
        <taxon>Eubacteriales</taxon>
        <taxon>Oscillospiraceae</taxon>
        <taxon>Oscillospiraceae incertae sedis</taxon>
    </lineage>
</organism>
<comment type="caution">
    <text evidence="1">The sequence shown here is derived from an EMBL/GenBank/DDBJ whole genome shotgun (WGS) entry which is preliminary data.</text>
</comment>
<reference evidence="1 2" key="2">
    <citation type="submission" date="2007-08" db="EMBL/GenBank/DDBJ databases">
        <authorList>
            <person name="Fulton L."/>
            <person name="Clifton S."/>
            <person name="Fulton B."/>
            <person name="Xu J."/>
            <person name="Minx P."/>
            <person name="Pepin K.H."/>
            <person name="Johnson M."/>
            <person name="Thiruvilangam P."/>
            <person name="Bhonagiri V."/>
            <person name="Nash W.E."/>
            <person name="Wang C."/>
            <person name="Mardis E.R."/>
            <person name="Wilson R.K."/>
        </authorList>
    </citation>
    <scope>NUCLEOTIDE SEQUENCE [LARGE SCALE GENOMIC DNA]</scope>
    <source>
        <strain evidence="1 2">DSM 753</strain>
    </source>
</reference>
<accession>A7VZC0</accession>
<dbReference type="EMBL" id="ABCB02000021">
    <property type="protein sequence ID" value="EDO59898.1"/>
    <property type="molecule type" value="Genomic_DNA"/>
</dbReference>
<evidence type="ECO:0000313" key="2">
    <source>
        <dbReference type="Proteomes" id="UP000003490"/>
    </source>
</evidence>
<name>A7VZC0_9FIRM</name>
<dbReference type="AlphaFoldDB" id="A7VZC0"/>
<protein>
    <submittedName>
        <fullName evidence="1">Uncharacterized protein</fullName>
    </submittedName>
</protein>
<sequence length="45" mass="4956">MAAILNSLLLYRKLPVLPAARQPDGCDSILPKASSDRRAGFLRLF</sequence>